<dbReference type="GO" id="GO:0004518">
    <property type="term" value="F:nuclease activity"/>
    <property type="evidence" value="ECO:0007669"/>
    <property type="project" value="UniProtKB-KW"/>
</dbReference>
<evidence type="ECO:0000313" key="12">
    <source>
        <dbReference type="EMBL" id="AXE28103.1"/>
    </source>
</evidence>
<dbReference type="InterPro" id="IPR014001">
    <property type="entry name" value="Helicase_ATP-bd"/>
</dbReference>
<proteinExistence type="inferred from homology"/>
<keyword evidence="8" id="KW-0067">ATP-binding</keyword>
<dbReference type="RefSeq" id="WP_114059264.1">
    <property type="nucleotide sequence ID" value="NZ_CP030864.1"/>
</dbReference>
<dbReference type="SUPFAM" id="SSF52540">
    <property type="entry name" value="P-loop containing nucleoside triphosphate hydrolases"/>
    <property type="match status" value="1"/>
</dbReference>
<dbReference type="InterPro" id="IPR027417">
    <property type="entry name" value="P-loop_NTPase"/>
</dbReference>
<dbReference type="InterPro" id="IPR041372">
    <property type="entry name" value="Cas3_C"/>
</dbReference>
<name>A0A344UB32_9ACTN</name>
<dbReference type="Pfam" id="PF22590">
    <property type="entry name" value="Cas3-like_C_2"/>
    <property type="match status" value="1"/>
</dbReference>
<dbReference type="Pfam" id="PF18395">
    <property type="entry name" value="Cas3_C"/>
    <property type="match status" value="1"/>
</dbReference>
<dbReference type="CDD" id="cd09641">
    <property type="entry name" value="Cas3''_I"/>
    <property type="match status" value="1"/>
</dbReference>
<keyword evidence="12" id="KW-0614">Plasmid</keyword>
<dbReference type="Gene3D" id="3.40.50.300">
    <property type="entry name" value="P-loop containing nucleotide triphosphate hydrolases"/>
    <property type="match status" value="2"/>
</dbReference>
<evidence type="ECO:0000256" key="7">
    <source>
        <dbReference type="ARBA" id="ARBA00022806"/>
    </source>
</evidence>
<dbReference type="EMBL" id="CP030864">
    <property type="protein sequence ID" value="AXE28103.1"/>
    <property type="molecule type" value="Genomic_DNA"/>
</dbReference>
<dbReference type="Pfam" id="PF18019">
    <property type="entry name" value="Cas3_HD"/>
    <property type="match status" value="1"/>
</dbReference>
<gene>
    <name evidence="12" type="ORF">C0216_31915</name>
</gene>
<feature type="domain" description="Helicase ATP-binding" evidence="10">
    <location>
        <begin position="301"/>
        <end position="524"/>
    </location>
</feature>
<keyword evidence="5" id="KW-0547">Nucleotide-binding</keyword>
<accession>A0A344UB32</accession>
<dbReference type="InterPro" id="IPR013381">
    <property type="entry name" value="CRISPR-assoc_prot_Cse1"/>
</dbReference>
<dbReference type="CDD" id="cd17930">
    <property type="entry name" value="DEXHc_cas3"/>
    <property type="match status" value="1"/>
</dbReference>
<dbReference type="GO" id="GO:0003723">
    <property type="term" value="F:RNA binding"/>
    <property type="evidence" value="ECO:0007669"/>
    <property type="project" value="TreeGrafter"/>
</dbReference>
<keyword evidence="7" id="KW-0347">Helicase</keyword>
<dbReference type="InterPro" id="IPR050547">
    <property type="entry name" value="DEAD_box_RNA_helicases"/>
</dbReference>
<evidence type="ECO:0000256" key="3">
    <source>
        <dbReference type="ARBA" id="ARBA00022722"/>
    </source>
</evidence>
<dbReference type="PROSITE" id="PS51643">
    <property type="entry name" value="HD_CAS3"/>
    <property type="match status" value="1"/>
</dbReference>
<keyword evidence="3" id="KW-0540">Nuclease</keyword>
<dbReference type="Pfam" id="PF09481">
    <property type="entry name" value="CRISPR_Cse1"/>
    <property type="match status" value="1"/>
</dbReference>
<evidence type="ECO:0000256" key="1">
    <source>
        <dbReference type="ARBA" id="ARBA00006847"/>
    </source>
</evidence>
<keyword evidence="9" id="KW-0051">Antiviral defense</keyword>
<evidence type="ECO:0000256" key="2">
    <source>
        <dbReference type="ARBA" id="ARBA00009046"/>
    </source>
</evidence>
<evidence type="ECO:0000256" key="4">
    <source>
        <dbReference type="ARBA" id="ARBA00022723"/>
    </source>
</evidence>
<dbReference type="GO" id="GO:0046872">
    <property type="term" value="F:metal ion binding"/>
    <property type="evidence" value="ECO:0007669"/>
    <property type="project" value="UniProtKB-KW"/>
</dbReference>
<keyword evidence="13" id="KW-1185">Reference proteome</keyword>
<dbReference type="InterPro" id="IPR006474">
    <property type="entry name" value="Helicase_Cas3_CRISPR-ass_core"/>
</dbReference>
<dbReference type="Gene3D" id="1.10.132.100">
    <property type="match status" value="1"/>
</dbReference>
<evidence type="ECO:0000256" key="8">
    <source>
        <dbReference type="ARBA" id="ARBA00022840"/>
    </source>
</evidence>
<dbReference type="NCBIfam" id="TIGR01587">
    <property type="entry name" value="cas3_core"/>
    <property type="match status" value="1"/>
</dbReference>
<reference evidence="12 13" key="1">
    <citation type="submission" date="2018-01" db="EMBL/GenBank/DDBJ databases">
        <title>Draft genome Sequence of streptomyces globosus LZH-48.</title>
        <authorList>
            <person name="Ran K."/>
            <person name="Li Z."/>
            <person name="Wei S."/>
            <person name="Dong R."/>
        </authorList>
    </citation>
    <scope>NUCLEOTIDE SEQUENCE [LARGE SCALE GENOMIC DNA]</scope>
    <source>
        <strain evidence="12 13">LZH-48</strain>
        <plasmid evidence="12 13">unnamed2</plasmid>
    </source>
</reference>
<dbReference type="NCBIfam" id="TIGR02547">
    <property type="entry name" value="casA_cse1"/>
    <property type="match status" value="1"/>
</dbReference>
<dbReference type="PANTHER" id="PTHR47963:SF9">
    <property type="entry name" value="CRISPR-ASSOCIATED ENDONUCLEASE_HELICASE CAS3"/>
    <property type="match status" value="1"/>
</dbReference>
<dbReference type="InterPro" id="IPR054712">
    <property type="entry name" value="Cas3-like_dom"/>
</dbReference>
<evidence type="ECO:0000256" key="6">
    <source>
        <dbReference type="ARBA" id="ARBA00022801"/>
    </source>
</evidence>
<keyword evidence="4" id="KW-0479">Metal-binding</keyword>
<dbReference type="Gene3D" id="1.10.3210.30">
    <property type="match status" value="1"/>
</dbReference>
<dbReference type="Proteomes" id="UP000252004">
    <property type="component" value="Plasmid unnamed2"/>
</dbReference>
<organism evidence="12 13">
    <name type="scientific">Streptomyces globosus</name>
    <dbReference type="NCBI Taxonomy" id="68209"/>
    <lineage>
        <taxon>Bacteria</taxon>
        <taxon>Bacillati</taxon>
        <taxon>Actinomycetota</taxon>
        <taxon>Actinomycetes</taxon>
        <taxon>Kitasatosporales</taxon>
        <taxon>Streptomycetaceae</taxon>
        <taxon>Streptomyces</taxon>
    </lineage>
</organism>
<geneLocation type="plasmid" evidence="12 13">
    <name>unnamed2</name>
</geneLocation>
<sequence length="1510" mass="165287">MHDDAPHWSASLSPAARSVWAKHEDKTSKWLPLWRHMADSAAMAERLWDEWLPHHVRRLVADSLPDGERDARRLAVWLGAVHDIGKATPAFACQVDQLAERMRSVGLDMPTPRQFGDARRRAPHGLAGQALVEEWLEGRGWSPRAAMAFAGAIGGHHGVLPGHEHFHALHQHPELLRTPGSSDRLWRAVQNELLDAATAAYGVRDRLHDWSAVKLPQPVQVVLLALVILADWIASNSDLFLLYPEERHRSDAERIEAAWRGIELPPPWTAPIVEEDVRGLLEARFGLPAVRPLQEEAVRLARATPTPGLMIIEAPMGEGKTEAALAVAEVFASRTRAGGCFVALPTRATANAMYGRFRKWLDRLPGEGARTVYLAHSKGFLDDAFAADLRAGSRSIAAVDLDGDPTSLRSLRDDRCAAASALVAHQWLRGRKKGMLAPFVVGTIDQLLFAALKSRHLVLRHLALAGKVVVIDEVHAYDAYMNAYLERVLSWLGRYKVPVVMLSATLPADRRRALALAYSEGADEAGALTATSAYPLISVVSEGRETIVGTPPAAAGRHLSITVEKLDDDPSALADRLAAELAGGGCALVVRNTVDRVLQSADVLRERFGPDAVTVAHSRFTDLDRARKDDDLVARFGPGGTRPAGPQPHIVVASQVAEQSLDIDFDILVTDLAPVDLVLQRMGRLHRHQRGEGQAGRPERLRVPRCLITGVDWDAGPPSPAEGSAAVYGRHALLRSLAVLHPHLEGRPLDLPDRISPLVQAAYGDTRPPAPEAWTAAVDSARGEHDRNTAEKRRKAQTFLLDQARRPGRSLIGWIDAGVGDAEDTRAGRAQVRDSEEALEVLVVQRRRDGTYTTLPWLDRGRGGLELPLDAVPPPRAARAAVASALRLPYHFGKLWLIDQVIGELEQFCPAAWQAKESHMLAGELFLVLDEDCRARLAGFDLHYSETDGLEVTPAGTKDVKLVKGVPGFDLVSRPWLGVQLCDGSTAELSLREVFARAAGIRRIVGDLPTQEFALMRLLLAILHDAVDGPPDIDAWQDLSESPQPLAAVGPYLDRHRERFDLLHPTRPFFQVADLRTQKDEVFSLNRIVADIPNGDAFFTMRRPGVERLTFAEAARWLVHAQAFDTSGIKSGAVGDPRVKGGKGYPQGVAWAGNIGGLFAEGDSLQQTLLLNLIPADGTAVTTVKNDRPAWRREQCGPQTQDDLTTRPTGPRDLYTWQSRRIRLHHDGTAVHGVVLSYGDPLPVADAHRHEPLSGWRRSIPQEKKLGRSPVYMPRQHDPARSAWRSLASLLASVGEEQPGQRTEPAPYLRAGVLKWIAELTHERLLPRDLLIRPRLIGAVYGTQQSVIDEVVDDAFAMPVVLLHEQDQRYAQQAVAAVEDSTKAVNALADLAADLAAASRRAAEAPRDTARDLGFGLLDGPYRQWLAGLGDAPDPSDARAVWQRTAYWILRDTASTLLADAGDTGWLDHARSERIFHARLNKALGLRNDTAPLDPAAPACGADPSKEAVR</sequence>
<feature type="domain" description="HD Cas3-type" evidence="11">
    <location>
        <begin position="26"/>
        <end position="233"/>
    </location>
</feature>
<protein>
    <submittedName>
        <fullName evidence="12">Type I-E CRISPR-associated protein Cse1/CasA</fullName>
    </submittedName>
</protein>
<dbReference type="GO" id="GO:0005524">
    <property type="term" value="F:ATP binding"/>
    <property type="evidence" value="ECO:0007669"/>
    <property type="project" value="UniProtKB-KW"/>
</dbReference>
<dbReference type="PROSITE" id="PS51192">
    <property type="entry name" value="HELICASE_ATP_BIND_1"/>
    <property type="match status" value="1"/>
</dbReference>
<evidence type="ECO:0000256" key="5">
    <source>
        <dbReference type="ARBA" id="ARBA00022741"/>
    </source>
</evidence>
<dbReference type="SMART" id="SM00487">
    <property type="entry name" value="DEXDc"/>
    <property type="match status" value="1"/>
</dbReference>
<dbReference type="GO" id="GO:0051607">
    <property type="term" value="P:defense response to virus"/>
    <property type="evidence" value="ECO:0007669"/>
    <property type="project" value="UniProtKB-KW"/>
</dbReference>
<dbReference type="InterPro" id="IPR038257">
    <property type="entry name" value="CRISPR-assoc_Cas3_HD_sf"/>
</dbReference>
<dbReference type="NCBIfam" id="TIGR01596">
    <property type="entry name" value="cas3_HD"/>
    <property type="match status" value="1"/>
</dbReference>
<dbReference type="GO" id="GO:0016787">
    <property type="term" value="F:hydrolase activity"/>
    <property type="evidence" value="ECO:0007669"/>
    <property type="project" value="UniProtKB-KW"/>
</dbReference>
<dbReference type="OrthoDB" id="9810236at2"/>
<dbReference type="PANTHER" id="PTHR47963">
    <property type="entry name" value="DEAD-BOX ATP-DEPENDENT RNA HELICASE 47, MITOCHONDRIAL"/>
    <property type="match status" value="1"/>
</dbReference>
<dbReference type="KEGG" id="sgz:C0216_31915"/>
<comment type="similarity">
    <text evidence="1">In the N-terminal section; belongs to the CRISPR-associated nuclease Cas3-HD family.</text>
</comment>
<evidence type="ECO:0000313" key="13">
    <source>
        <dbReference type="Proteomes" id="UP000252004"/>
    </source>
</evidence>
<dbReference type="InterPro" id="IPR006483">
    <property type="entry name" value="CRISPR-assoc_Cas3_HD"/>
</dbReference>
<comment type="similarity">
    <text evidence="2">In the central section; belongs to the CRISPR-associated helicase Cas3 family.</text>
</comment>
<dbReference type="CDD" id="cd09729">
    <property type="entry name" value="Cse1_I-E"/>
    <property type="match status" value="1"/>
</dbReference>
<evidence type="ECO:0000259" key="11">
    <source>
        <dbReference type="PROSITE" id="PS51643"/>
    </source>
</evidence>
<evidence type="ECO:0000256" key="9">
    <source>
        <dbReference type="ARBA" id="ARBA00023118"/>
    </source>
</evidence>
<evidence type="ECO:0000259" key="10">
    <source>
        <dbReference type="PROSITE" id="PS51192"/>
    </source>
</evidence>
<keyword evidence="6" id="KW-0378">Hydrolase</keyword>
<dbReference type="GO" id="GO:0003724">
    <property type="term" value="F:RNA helicase activity"/>
    <property type="evidence" value="ECO:0007669"/>
    <property type="project" value="TreeGrafter"/>
</dbReference>